<keyword evidence="3" id="KW-1185">Reference proteome</keyword>
<dbReference type="PANTHER" id="PTHR46825">
    <property type="entry name" value="D-ALANYL-D-ALANINE-CARBOXYPEPTIDASE/ENDOPEPTIDASE AMPH"/>
    <property type="match status" value="1"/>
</dbReference>
<feature type="domain" description="Beta-lactamase-related" evidence="1">
    <location>
        <begin position="40"/>
        <end position="346"/>
    </location>
</feature>
<dbReference type="SUPFAM" id="SSF56601">
    <property type="entry name" value="beta-lactamase/transpeptidase-like"/>
    <property type="match status" value="1"/>
</dbReference>
<dbReference type="Gene3D" id="3.40.710.10">
    <property type="entry name" value="DD-peptidase/beta-lactamase superfamily"/>
    <property type="match status" value="1"/>
</dbReference>
<dbReference type="InterPro" id="IPR012338">
    <property type="entry name" value="Beta-lactam/transpept-like"/>
</dbReference>
<gene>
    <name evidence="2" type="ORF">ECE50_004095</name>
</gene>
<comment type="caution">
    <text evidence="2">The sequence shown here is derived from an EMBL/GenBank/DDBJ whole genome shotgun (WGS) entry which is preliminary data.</text>
</comment>
<organism evidence="2 3">
    <name type="scientific">Chitinophaga solisilvae</name>
    <dbReference type="NCBI Taxonomy" id="1233460"/>
    <lineage>
        <taxon>Bacteria</taxon>
        <taxon>Pseudomonadati</taxon>
        <taxon>Bacteroidota</taxon>
        <taxon>Chitinophagia</taxon>
        <taxon>Chitinophagales</taxon>
        <taxon>Chitinophagaceae</taxon>
        <taxon>Chitinophaga</taxon>
    </lineage>
</organism>
<dbReference type="Proteomes" id="UP000281028">
    <property type="component" value="Unassembled WGS sequence"/>
</dbReference>
<accession>A0A9Q5D4B7</accession>
<evidence type="ECO:0000313" key="2">
    <source>
        <dbReference type="EMBL" id="NSL85998.1"/>
    </source>
</evidence>
<protein>
    <submittedName>
        <fullName evidence="2">Beta-lactamase family protein</fullName>
    </submittedName>
</protein>
<reference evidence="2" key="1">
    <citation type="submission" date="2020-05" db="EMBL/GenBank/DDBJ databases">
        <title>Chitinophaga laudate sp. nov., isolated from a tropical peat swamp.</title>
        <authorList>
            <person name="Goh C.B.S."/>
            <person name="Lee M.S."/>
            <person name="Parimannan S."/>
            <person name="Pasbakhsh P."/>
            <person name="Yule C.M."/>
            <person name="Rajandas H."/>
            <person name="Loke S."/>
            <person name="Croft L."/>
            <person name="Tan J.B.L."/>
        </authorList>
    </citation>
    <scope>NUCLEOTIDE SEQUENCE</scope>
    <source>
        <strain evidence="2">Mgbs1</strain>
    </source>
</reference>
<sequence>MFLSFLFVIAAGLCFAQKNTQYKQLDSIFSVLHSQNQFNGSVLIADKGKVLLKKGYGIRDEKTKALNNPGTVFELASCTKQFTAMGIVLLKKDGKLNYDDKISKYIPELSCWDKVTIYDLLRHTSGIPEFLVDMEEDKDPTKILNNQDLINFYANRHDTLRFEPKTRHRYSNTNYALLASIIERASGRKYADYLHERIFKPLKMKNTFVYNRRETPRAIKNYATGYVWAKDSFEKVTSENPRYGDRTVYYLDGVVGAAKVNSTVEDLFRWITALKNNTLITRQEFEEMTAVTKTSLNKNISYGFGFDVSKGENKFAFGHTGSWDGYISFISQNMIKDKTIIILENFNLGTYSYDNINQVLDNKPLSLEYKTKLNLPDSEMKTFSGIYKDEKEPEEQHIITCKNGHLFYNTNKVKWDMRFFPVSGNEFQAIRQGGRDGVLRFTTQADGATRLEMIEYGKVIGSGVKLVEVTAASNEISVR</sequence>
<dbReference type="InterPro" id="IPR050491">
    <property type="entry name" value="AmpC-like"/>
</dbReference>
<proteinExistence type="predicted"/>
<dbReference type="PANTHER" id="PTHR46825:SF9">
    <property type="entry name" value="BETA-LACTAMASE-RELATED DOMAIN-CONTAINING PROTEIN"/>
    <property type="match status" value="1"/>
</dbReference>
<dbReference type="InterPro" id="IPR001466">
    <property type="entry name" value="Beta-lactam-related"/>
</dbReference>
<dbReference type="EMBL" id="RIAR02000001">
    <property type="protein sequence ID" value="NSL85998.1"/>
    <property type="molecule type" value="Genomic_DNA"/>
</dbReference>
<evidence type="ECO:0000259" key="1">
    <source>
        <dbReference type="Pfam" id="PF00144"/>
    </source>
</evidence>
<dbReference type="Pfam" id="PF00144">
    <property type="entry name" value="Beta-lactamase"/>
    <property type="match status" value="1"/>
</dbReference>
<evidence type="ECO:0000313" key="3">
    <source>
        <dbReference type="Proteomes" id="UP000281028"/>
    </source>
</evidence>
<name>A0A9Q5D4B7_9BACT</name>
<dbReference type="AlphaFoldDB" id="A0A9Q5D4B7"/>